<dbReference type="GO" id="GO:0008324">
    <property type="term" value="F:monoatomic cation transmembrane transporter activity"/>
    <property type="evidence" value="ECO:0007669"/>
    <property type="project" value="InterPro"/>
</dbReference>
<feature type="transmembrane region" description="Helical" evidence="8">
    <location>
        <begin position="192"/>
        <end position="211"/>
    </location>
</feature>
<accession>A0AA46BP87</accession>
<protein>
    <submittedName>
        <fullName evidence="9">Ktr system potassium uptake protein B</fullName>
    </submittedName>
</protein>
<keyword evidence="6" id="KW-0406">Ion transport</keyword>
<keyword evidence="5 8" id="KW-1133">Transmembrane helix</keyword>
<keyword evidence="7 8" id="KW-0472">Membrane</keyword>
<comment type="caution">
    <text evidence="9">The sequence shown here is derived from an EMBL/GenBank/DDBJ whole genome shotgun (WGS) entry which is preliminary data.</text>
</comment>
<dbReference type="Proteomes" id="UP000254118">
    <property type="component" value="Unassembled WGS sequence"/>
</dbReference>
<gene>
    <name evidence="9" type="primary">ktrB_2</name>
    <name evidence="9" type="ORF">NCTC7915_01633</name>
</gene>
<feature type="transmembrane region" description="Helical" evidence="8">
    <location>
        <begin position="351"/>
        <end position="371"/>
    </location>
</feature>
<keyword evidence="4 8" id="KW-0812">Transmembrane</keyword>
<evidence type="ECO:0000256" key="4">
    <source>
        <dbReference type="ARBA" id="ARBA00022692"/>
    </source>
</evidence>
<organism evidence="9 10">
    <name type="scientific">Dermatophilus congolensis</name>
    <dbReference type="NCBI Taxonomy" id="1863"/>
    <lineage>
        <taxon>Bacteria</taxon>
        <taxon>Bacillati</taxon>
        <taxon>Actinomycetota</taxon>
        <taxon>Actinomycetes</taxon>
        <taxon>Micrococcales</taxon>
        <taxon>Dermatophilaceae</taxon>
        <taxon>Dermatophilus</taxon>
    </lineage>
</organism>
<feature type="transmembrane region" description="Helical" evidence="8">
    <location>
        <begin position="232"/>
        <end position="249"/>
    </location>
</feature>
<dbReference type="PANTHER" id="PTHR32024:SF1">
    <property type="entry name" value="KTR SYSTEM POTASSIUM UPTAKE PROTEIN B"/>
    <property type="match status" value="1"/>
</dbReference>
<feature type="transmembrane region" description="Helical" evidence="8">
    <location>
        <begin position="77"/>
        <end position="101"/>
    </location>
</feature>
<reference evidence="9 10" key="1">
    <citation type="submission" date="2018-06" db="EMBL/GenBank/DDBJ databases">
        <authorList>
            <consortium name="Pathogen Informatics"/>
            <person name="Doyle S."/>
        </authorList>
    </citation>
    <scope>NUCLEOTIDE SEQUENCE [LARGE SCALE GENOMIC DNA]</scope>
    <source>
        <strain evidence="9 10">NCTC7915</strain>
    </source>
</reference>
<sequence>MVSLWRRQGRWLASPVRLVPIAFILFMALGAALLALPISHPGEVDYLASAFTAVSATCITGLTVVDTATYWTPFGKAVIIVLTQLGGFGIMSAATLFALAVNGRLDLTGTLVAQTEKQTRTLGEVRRVITRIAAVMLTLEVLAGVILTIRLLIRGEPFSGAVLHGFFYSAMGFTNAGFTPDAGLVNYVGDPWIMWPLFLLIILGSLGYPVLFELQTKWRRPHHWSVHMRLTFWGFLFLMVVGVGYFALFEWNNPGTLGPLNVMGKINGALAGGIMPRSAGFSAVDYAQITDESTVATIVLMFIGGGSAGTSGGLKVSTFFLLAFVILAEIRGEHDVTVGHRSVSNATIRQALAIALLSVGVVTASAVILVSLTELPLIAVLFDVVSAFATCGLSLGITPDLPPGGQVLLMVLMFIGRVGTVTVASALALRTRQRHYHLPNEAPIVG</sequence>
<evidence type="ECO:0000256" key="8">
    <source>
        <dbReference type="SAM" id="Phobius"/>
    </source>
</evidence>
<dbReference type="EMBL" id="UFYA01000001">
    <property type="protein sequence ID" value="STD11673.1"/>
    <property type="molecule type" value="Genomic_DNA"/>
</dbReference>
<evidence type="ECO:0000256" key="6">
    <source>
        <dbReference type="ARBA" id="ARBA00023065"/>
    </source>
</evidence>
<evidence type="ECO:0000256" key="3">
    <source>
        <dbReference type="ARBA" id="ARBA00022475"/>
    </source>
</evidence>
<proteinExistence type="predicted"/>
<dbReference type="InterPro" id="IPR003445">
    <property type="entry name" value="Cat_transpt"/>
</dbReference>
<evidence type="ECO:0000313" key="10">
    <source>
        <dbReference type="Proteomes" id="UP000254118"/>
    </source>
</evidence>
<name>A0AA46BP87_9MICO</name>
<feature type="transmembrane region" description="Helical" evidence="8">
    <location>
        <begin position="161"/>
        <end position="180"/>
    </location>
</feature>
<evidence type="ECO:0000256" key="1">
    <source>
        <dbReference type="ARBA" id="ARBA00004651"/>
    </source>
</evidence>
<feature type="transmembrane region" description="Helical" evidence="8">
    <location>
        <begin position="21"/>
        <end position="40"/>
    </location>
</feature>
<feature type="transmembrane region" description="Helical" evidence="8">
    <location>
        <begin position="312"/>
        <end position="330"/>
    </location>
</feature>
<keyword evidence="2" id="KW-0813">Transport</keyword>
<dbReference type="AlphaFoldDB" id="A0AA46BP87"/>
<feature type="transmembrane region" description="Helical" evidence="8">
    <location>
        <begin position="128"/>
        <end position="149"/>
    </location>
</feature>
<dbReference type="GO" id="GO:0005886">
    <property type="term" value="C:plasma membrane"/>
    <property type="evidence" value="ECO:0007669"/>
    <property type="project" value="UniProtKB-SubCell"/>
</dbReference>
<evidence type="ECO:0000256" key="2">
    <source>
        <dbReference type="ARBA" id="ARBA00022448"/>
    </source>
</evidence>
<evidence type="ECO:0000256" key="5">
    <source>
        <dbReference type="ARBA" id="ARBA00022989"/>
    </source>
</evidence>
<feature type="transmembrane region" description="Helical" evidence="8">
    <location>
        <begin position="407"/>
        <end position="429"/>
    </location>
</feature>
<comment type="subcellular location">
    <subcellularLocation>
        <location evidence="1">Cell membrane</location>
        <topology evidence="1">Multi-pass membrane protein</topology>
    </subcellularLocation>
</comment>
<evidence type="ECO:0000313" key="9">
    <source>
        <dbReference type="EMBL" id="STD11673.1"/>
    </source>
</evidence>
<keyword evidence="3" id="KW-1003">Cell membrane</keyword>
<dbReference type="RefSeq" id="WP_258553208.1">
    <property type="nucleotide sequence ID" value="NZ_JAAFNO010000001.1"/>
</dbReference>
<dbReference type="PANTHER" id="PTHR32024">
    <property type="entry name" value="TRK SYSTEM POTASSIUM UPTAKE PROTEIN TRKG-RELATED"/>
    <property type="match status" value="1"/>
</dbReference>
<feature type="transmembrane region" description="Helical" evidence="8">
    <location>
        <begin position="46"/>
        <end position="65"/>
    </location>
</feature>
<dbReference type="Pfam" id="PF02386">
    <property type="entry name" value="TrkH"/>
    <property type="match status" value="1"/>
</dbReference>
<evidence type="ECO:0000256" key="7">
    <source>
        <dbReference type="ARBA" id="ARBA00023136"/>
    </source>
</evidence>
<dbReference type="GO" id="GO:0030001">
    <property type="term" value="P:metal ion transport"/>
    <property type="evidence" value="ECO:0007669"/>
    <property type="project" value="UniProtKB-ARBA"/>
</dbReference>